<comment type="caution">
    <text evidence="2">The sequence shown here is derived from an EMBL/GenBank/DDBJ whole genome shotgun (WGS) entry which is preliminary data.</text>
</comment>
<feature type="region of interest" description="Disordered" evidence="1">
    <location>
        <begin position="1"/>
        <end position="27"/>
    </location>
</feature>
<name>A0AAW0S2X7_9HYPO</name>
<dbReference type="AlphaFoldDB" id="A0AAW0S2X7"/>
<gene>
    <name evidence="2" type="ORF">G3M48_008652</name>
</gene>
<accession>A0AAW0S2X7</accession>
<dbReference type="EMBL" id="JAAHCF010000066">
    <property type="protein sequence ID" value="KAK8148964.1"/>
    <property type="molecule type" value="Genomic_DNA"/>
</dbReference>
<feature type="compositionally biased region" description="Low complexity" evidence="1">
    <location>
        <begin position="15"/>
        <end position="27"/>
    </location>
</feature>
<dbReference type="Proteomes" id="UP001397290">
    <property type="component" value="Unassembled WGS sequence"/>
</dbReference>
<reference evidence="2 3" key="1">
    <citation type="submission" date="2020-02" db="EMBL/GenBank/DDBJ databases">
        <title>Comparative genomics of the hypocrealean fungal genus Beauvera.</title>
        <authorList>
            <person name="Showalter D.N."/>
            <person name="Bushley K.E."/>
            <person name="Rehner S.A."/>
        </authorList>
    </citation>
    <scope>NUCLEOTIDE SEQUENCE [LARGE SCALE GENOMIC DNA]</scope>
    <source>
        <strain evidence="2 3">ARSEF4384</strain>
    </source>
</reference>
<evidence type="ECO:0000313" key="2">
    <source>
        <dbReference type="EMBL" id="KAK8148964.1"/>
    </source>
</evidence>
<proteinExistence type="predicted"/>
<protein>
    <submittedName>
        <fullName evidence="2">Uncharacterized protein</fullName>
    </submittedName>
</protein>
<organism evidence="2 3">
    <name type="scientific">Beauveria asiatica</name>
    <dbReference type="NCBI Taxonomy" id="1069075"/>
    <lineage>
        <taxon>Eukaryota</taxon>
        <taxon>Fungi</taxon>
        <taxon>Dikarya</taxon>
        <taxon>Ascomycota</taxon>
        <taxon>Pezizomycotina</taxon>
        <taxon>Sordariomycetes</taxon>
        <taxon>Hypocreomycetidae</taxon>
        <taxon>Hypocreales</taxon>
        <taxon>Cordycipitaceae</taxon>
        <taxon>Beauveria</taxon>
    </lineage>
</organism>
<sequence>MGRGKPQVTKPSNHRGGSSRASRGAAGTWALRQQVEAKVMPAEPEETDGTRIKVSWSRPGVMITGKYGVCVVRMPAVKNWAEYDEKQLRQVVAELDKLGIDGHVKVTVAHARLPEDFESTVAAGAPGQIFYERFGGCVMTVHSGVQDSDVERFKDFLGGDTTVNRWKKDEYEEGENRRPHQLSNSLSPYTIRFHAKATNQNHNNNTCAVVFCFQLEPGANVTLGSMECSFYC</sequence>
<evidence type="ECO:0000313" key="3">
    <source>
        <dbReference type="Proteomes" id="UP001397290"/>
    </source>
</evidence>
<evidence type="ECO:0000256" key="1">
    <source>
        <dbReference type="SAM" id="MobiDB-lite"/>
    </source>
</evidence>
<keyword evidence="3" id="KW-1185">Reference proteome</keyword>